<reference evidence="7 8" key="1">
    <citation type="journal article" date="2015" name="Genome Biol.">
        <title>Comparative genomics of Steinernema reveals deeply conserved gene regulatory networks.</title>
        <authorList>
            <person name="Dillman A.R."/>
            <person name="Macchietto M."/>
            <person name="Porter C.F."/>
            <person name="Rogers A."/>
            <person name="Williams B."/>
            <person name="Antoshechkin I."/>
            <person name="Lee M.M."/>
            <person name="Goodwin Z."/>
            <person name="Lu X."/>
            <person name="Lewis E.E."/>
            <person name="Goodrich-Blair H."/>
            <person name="Stock S.P."/>
            <person name="Adams B.J."/>
            <person name="Sternberg P.W."/>
            <person name="Mortazavi A."/>
        </authorList>
    </citation>
    <scope>NUCLEOTIDE SEQUENCE [LARGE SCALE GENOMIC DNA]</scope>
    <source>
        <strain evidence="7 8">ALL</strain>
    </source>
</reference>
<comment type="caution">
    <text evidence="7">The sequence shown here is derived from an EMBL/GenBank/DDBJ whole genome shotgun (WGS) entry which is preliminary data.</text>
</comment>
<dbReference type="FunFam" id="1.25.40.570:FF:000006">
    <property type="entry name" value="COP9 signalosome complex subunit 2"/>
    <property type="match status" value="1"/>
</dbReference>
<sequence length="445" mass="51516">MDDDFLMDDDENYDLEYSDDSGSEPDVHLENQYYAGKSAKSDGNFAEAISCFEAVLDMESEKGDWGFKALKQMVKITFGQEDFDRMLGYYKKLLTYIKSAVTKNYSEKSINSILDYISTSKRTDLLQKFYEITLEVLKDAKNERLWFKTNVKLGKLYFEKADFEKLEKVIEILRDSCQTDTGEEDQKKGTQLLEIYALEIQMYTEQKNNKVLQRLYEKSLKIKSGIPHPLIMGTIRECGGKMHLRNGSFEKAHTDFFEAFKNYDESGSQRRINCLKYLVLANMLIKSDINPFDSQEAKPFRHEPEIIAMTNLISAYQASSIQDFETILVNHKDSIMSDPFIKEHIDELLTNIRTQVLLKTIRPYTRVRLDYLAKTVNVSVVDVYKLLRDAILNEDLNYRIDQTSEMLEINDEFTMDQETENLVDGVYRLSMNVSNIHAAVAGKAN</sequence>
<evidence type="ECO:0000256" key="5">
    <source>
        <dbReference type="SAM" id="MobiDB-lite"/>
    </source>
</evidence>
<dbReference type="SMART" id="SM00088">
    <property type="entry name" value="PINT"/>
    <property type="match status" value="1"/>
</dbReference>
<dbReference type="STRING" id="34508.A0A4U5PK24"/>
<evidence type="ECO:0000256" key="1">
    <source>
        <dbReference type="ARBA" id="ARBA00004123"/>
    </source>
</evidence>
<dbReference type="PANTHER" id="PTHR10678">
    <property type="entry name" value="26S PROTEASOME NON-ATPASE REGULATORY SUBUNIT 11/COP9 SIGNALOSOME COMPLEX SUBUNIT 2"/>
    <property type="match status" value="1"/>
</dbReference>
<organism evidence="7 8">
    <name type="scientific">Steinernema carpocapsae</name>
    <name type="common">Entomopathogenic nematode</name>
    <dbReference type="NCBI Taxonomy" id="34508"/>
    <lineage>
        <taxon>Eukaryota</taxon>
        <taxon>Metazoa</taxon>
        <taxon>Ecdysozoa</taxon>
        <taxon>Nematoda</taxon>
        <taxon>Chromadorea</taxon>
        <taxon>Rhabditida</taxon>
        <taxon>Tylenchina</taxon>
        <taxon>Panagrolaimomorpha</taxon>
        <taxon>Strongyloidoidea</taxon>
        <taxon>Steinernematidae</taxon>
        <taxon>Steinernema</taxon>
    </lineage>
</organism>
<evidence type="ECO:0000256" key="4">
    <source>
        <dbReference type="ARBA" id="ARBA00023242"/>
    </source>
</evidence>
<dbReference type="Gene3D" id="1.25.40.570">
    <property type="match status" value="1"/>
</dbReference>
<dbReference type="AlphaFoldDB" id="A0A4U5PK24"/>
<evidence type="ECO:0000313" key="7">
    <source>
        <dbReference type="EMBL" id="TKR96791.1"/>
    </source>
</evidence>
<evidence type="ECO:0000256" key="2">
    <source>
        <dbReference type="ARBA" id="ARBA00004496"/>
    </source>
</evidence>
<dbReference type="Proteomes" id="UP000298663">
    <property type="component" value="Unassembled WGS sequence"/>
</dbReference>
<feature type="region of interest" description="Disordered" evidence="5">
    <location>
        <begin position="1"/>
        <end position="26"/>
    </location>
</feature>
<dbReference type="GO" id="GO:0005634">
    <property type="term" value="C:nucleus"/>
    <property type="evidence" value="ECO:0007669"/>
    <property type="project" value="UniProtKB-SubCell"/>
</dbReference>
<evidence type="ECO:0000256" key="3">
    <source>
        <dbReference type="ARBA" id="ARBA00022490"/>
    </source>
</evidence>
<dbReference type="OrthoDB" id="194139at2759"/>
<dbReference type="PROSITE" id="PS50250">
    <property type="entry name" value="PCI"/>
    <property type="match status" value="1"/>
</dbReference>
<keyword evidence="8" id="KW-1185">Reference proteome</keyword>
<dbReference type="SUPFAM" id="SSF46785">
    <property type="entry name" value="Winged helix' DNA-binding domain"/>
    <property type="match status" value="1"/>
</dbReference>
<keyword evidence="4" id="KW-0539">Nucleus</keyword>
<protein>
    <recommendedName>
        <fullName evidence="6">PCI domain-containing protein</fullName>
    </recommendedName>
</protein>
<comment type="subcellular location">
    <subcellularLocation>
        <location evidence="2">Cytoplasm</location>
    </subcellularLocation>
    <subcellularLocation>
        <location evidence="1">Nucleus</location>
    </subcellularLocation>
</comment>
<feature type="compositionally biased region" description="Acidic residues" evidence="5">
    <location>
        <begin position="1"/>
        <end position="23"/>
    </location>
</feature>
<dbReference type="InterPro" id="IPR050871">
    <property type="entry name" value="26S_Proteasome/COP9_Components"/>
</dbReference>
<dbReference type="SMART" id="SM00753">
    <property type="entry name" value="PAM"/>
    <property type="match status" value="1"/>
</dbReference>
<feature type="domain" description="PCI" evidence="6">
    <location>
        <begin position="252"/>
        <end position="414"/>
    </location>
</feature>
<gene>
    <name evidence="7" type="ORF">L596_010762</name>
</gene>
<reference evidence="7 8" key="2">
    <citation type="journal article" date="2019" name="G3 (Bethesda)">
        <title>Hybrid Assembly of the Genome of the Entomopathogenic Nematode Steinernema carpocapsae Identifies the X-Chromosome.</title>
        <authorList>
            <person name="Serra L."/>
            <person name="Macchietto M."/>
            <person name="Macias-Munoz A."/>
            <person name="McGill C.J."/>
            <person name="Rodriguez I.M."/>
            <person name="Rodriguez B."/>
            <person name="Murad R."/>
            <person name="Mortazavi A."/>
        </authorList>
    </citation>
    <scope>NUCLEOTIDE SEQUENCE [LARGE SCALE GENOMIC DNA]</scope>
    <source>
        <strain evidence="7 8">ALL</strain>
    </source>
</reference>
<dbReference type="InterPro" id="IPR011990">
    <property type="entry name" value="TPR-like_helical_dom_sf"/>
</dbReference>
<keyword evidence="3" id="KW-0963">Cytoplasm</keyword>
<dbReference type="Pfam" id="PF01399">
    <property type="entry name" value="PCI"/>
    <property type="match status" value="1"/>
</dbReference>
<dbReference type="EMBL" id="AZBU02000002">
    <property type="protein sequence ID" value="TKR96791.1"/>
    <property type="molecule type" value="Genomic_DNA"/>
</dbReference>
<evidence type="ECO:0000259" key="6">
    <source>
        <dbReference type="PROSITE" id="PS50250"/>
    </source>
</evidence>
<evidence type="ECO:0000313" key="8">
    <source>
        <dbReference type="Proteomes" id="UP000298663"/>
    </source>
</evidence>
<proteinExistence type="predicted"/>
<dbReference type="InterPro" id="IPR036390">
    <property type="entry name" value="WH_DNA-bd_sf"/>
</dbReference>
<name>A0A4U5PK24_STECR</name>
<dbReference type="InterPro" id="IPR000717">
    <property type="entry name" value="PCI_dom"/>
</dbReference>
<dbReference type="GO" id="GO:0005737">
    <property type="term" value="C:cytoplasm"/>
    <property type="evidence" value="ECO:0007669"/>
    <property type="project" value="UniProtKB-SubCell"/>
</dbReference>
<accession>A0A4U5PK24</accession>
<dbReference type="SUPFAM" id="SSF48452">
    <property type="entry name" value="TPR-like"/>
    <property type="match status" value="1"/>
</dbReference>